<dbReference type="Gene3D" id="3.40.630.30">
    <property type="match status" value="1"/>
</dbReference>
<evidence type="ECO:0000313" key="2">
    <source>
        <dbReference type="EMBL" id="QNO14315.1"/>
    </source>
</evidence>
<dbReference type="RefSeq" id="WP_213167972.1">
    <property type="nucleotide sequence ID" value="NZ_CP058559.1"/>
</dbReference>
<keyword evidence="2" id="KW-0808">Transferase</keyword>
<dbReference type="AlphaFoldDB" id="A0A7G9W6K3"/>
<dbReference type="InterPro" id="IPR051531">
    <property type="entry name" value="N-acetyltransferase"/>
</dbReference>
<dbReference type="Pfam" id="PF13302">
    <property type="entry name" value="Acetyltransf_3"/>
    <property type="match status" value="1"/>
</dbReference>
<evidence type="ECO:0000259" key="1">
    <source>
        <dbReference type="PROSITE" id="PS51186"/>
    </source>
</evidence>
<protein>
    <submittedName>
        <fullName evidence="2">GNAT family N-acetyltransferase</fullName>
    </submittedName>
</protein>
<dbReference type="PANTHER" id="PTHR43792:SF16">
    <property type="entry name" value="N-ACETYLTRANSFERASE DOMAIN-CONTAINING PROTEIN"/>
    <property type="match status" value="1"/>
</dbReference>
<sequence>MKTKDIVTERMILKSMTLDDCDFAAKLWGDPETGKYLNNPPYKNGDELREIIYDIDDWQDEYPFIAYDKVTNKPIGTCCIGTEGPEGEWGFGYDVVKELWGNGYATEMAKAMIKFAYSLGVRDFYCTVATDNIASCRVMEKCGLKADIASSFKNHNTGVEHESTIYKMKLK</sequence>
<dbReference type="InterPro" id="IPR000182">
    <property type="entry name" value="GNAT_dom"/>
</dbReference>
<reference evidence="2 3" key="1">
    <citation type="submission" date="2020-07" db="EMBL/GenBank/DDBJ databases">
        <title>Alkalicella. sp. LB2 genome.</title>
        <authorList>
            <person name="Postec A."/>
            <person name="Quemeneur M."/>
        </authorList>
    </citation>
    <scope>NUCLEOTIDE SEQUENCE [LARGE SCALE GENOMIC DNA]</scope>
    <source>
        <strain evidence="2 3">LB2</strain>
    </source>
</reference>
<dbReference type="KEGG" id="acae:HYG86_05770"/>
<dbReference type="GO" id="GO:0016747">
    <property type="term" value="F:acyltransferase activity, transferring groups other than amino-acyl groups"/>
    <property type="evidence" value="ECO:0007669"/>
    <property type="project" value="InterPro"/>
</dbReference>
<gene>
    <name evidence="2" type="ORF">HYG86_05770</name>
</gene>
<dbReference type="SUPFAM" id="SSF55729">
    <property type="entry name" value="Acyl-CoA N-acyltransferases (Nat)"/>
    <property type="match status" value="1"/>
</dbReference>
<dbReference type="InterPro" id="IPR016181">
    <property type="entry name" value="Acyl_CoA_acyltransferase"/>
</dbReference>
<dbReference type="PROSITE" id="PS51186">
    <property type="entry name" value="GNAT"/>
    <property type="match status" value="1"/>
</dbReference>
<organism evidence="2 3">
    <name type="scientific">Alkalicella caledoniensis</name>
    <dbReference type="NCBI Taxonomy" id="2731377"/>
    <lineage>
        <taxon>Bacteria</taxon>
        <taxon>Bacillati</taxon>
        <taxon>Bacillota</taxon>
        <taxon>Clostridia</taxon>
        <taxon>Eubacteriales</taxon>
        <taxon>Proteinivoracaceae</taxon>
        <taxon>Alkalicella</taxon>
    </lineage>
</organism>
<dbReference type="Proteomes" id="UP000516160">
    <property type="component" value="Chromosome"/>
</dbReference>
<name>A0A7G9W6K3_ALKCA</name>
<keyword evidence="3" id="KW-1185">Reference proteome</keyword>
<dbReference type="PANTHER" id="PTHR43792">
    <property type="entry name" value="GNAT FAMILY, PUTATIVE (AFU_ORTHOLOGUE AFUA_3G00765)-RELATED-RELATED"/>
    <property type="match status" value="1"/>
</dbReference>
<evidence type="ECO:0000313" key="3">
    <source>
        <dbReference type="Proteomes" id="UP000516160"/>
    </source>
</evidence>
<accession>A0A7G9W6K3</accession>
<proteinExistence type="predicted"/>
<feature type="domain" description="N-acetyltransferase" evidence="1">
    <location>
        <begin position="11"/>
        <end position="171"/>
    </location>
</feature>
<dbReference type="EMBL" id="CP058559">
    <property type="protein sequence ID" value="QNO14315.1"/>
    <property type="molecule type" value="Genomic_DNA"/>
</dbReference>